<keyword evidence="3" id="KW-1185">Reference proteome</keyword>
<gene>
    <name evidence="2" type="ORF">CALVIDRAFT_533223</name>
</gene>
<feature type="region of interest" description="Disordered" evidence="1">
    <location>
        <begin position="275"/>
        <end position="378"/>
    </location>
</feature>
<organism evidence="2 3">
    <name type="scientific">Calocera viscosa (strain TUFC12733)</name>
    <dbReference type="NCBI Taxonomy" id="1330018"/>
    <lineage>
        <taxon>Eukaryota</taxon>
        <taxon>Fungi</taxon>
        <taxon>Dikarya</taxon>
        <taxon>Basidiomycota</taxon>
        <taxon>Agaricomycotina</taxon>
        <taxon>Dacrymycetes</taxon>
        <taxon>Dacrymycetales</taxon>
        <taxon>Dacrymycetaceae</taxon>
        <taxon>Calocera</taxon>
    </lineage>
</organism>
<protein>
    <submittedName>
        <fullName evidence="2">Uncharacterized protein</fullName>
    </submittedName>
</protein>
<dbReference type="EMBL" id="KV417268">
    <property type="protein sequence ID" value="KZP00892.1"/>
    <property type="molecule type" value="Genomic_DNA"/>
</dbReference>
<sequence length="419" mass="46062">MLRHGRLLGPLQRTLAVASASTSQPPLPLRRSYTAVAGPILRQTLANLNNPYSHASTATVTVPASVMRLPTLPGSKVQLDSSVTRSQAAQQMVLALLHKKEEADRKLKDQGKEFIIFGLTHQEIWTQVEEEFPEKPFPPAPDHPQRLGKKGKIKQSPPSQPRPGHAIHSMKYLKGLILPELVARNLVRKMHMQRPPASDLEYQRLYAKAKKIAKRAKLKGKESLPAEELQAAEGTIASAQAQLVDIWRWELVPEQERLDMEAKRAAREAYREAAKERLREDGRPELAPYGAGRLDHLSDRRRATREAEEASVRRQIGQSPFSFPPGSASAAGGLRSPSPIGVRSSQLGTGPPRGPRAHAHAQPGSAEFAPTGPSGLSVADKLRVPVIPPTGLPDKKAIQAVRRVVRKKAKTAKRKLGRR</sequence>
<evidence type="ECO:0000256" key="1">
    <source>
        <dbReference type="SAM" id="MobiDB-lite"/>
    </source>
</evidence>
<dbReference type="OrthoDB" id="2587968at2759"/>
<feature type="compositionally biased region" description="Basic and acidic residues" evidence="1">
    <location>
        <begin position="293"/>
        <end position="312"/>
    </location>
</feature>
<accession>A0A167RGU5</accession>
<evidence type="ECO:0000313" key="3">
    <source>
        <dbReference type="Proteomes" id="UP000076738"/>
    </source>
</evidence>
<proteinExistence type="predicted"/>
<feature type="compositionally biased region" description="Low complexity" evidence="1">
    <location>
        <begin position="319"/>
        <end position="339"/>
    </location>
</feature>
<evidence type="ECO:0000313" key="2">
    <source>
        <dbReference type="EMBL" id="KZP00892.1"/>
    </source>
</evidence>
<dbReference type="Proteomes" id="UP000076738">
    <property type="component" value="Unassembled WGS sequence"/>
</dbReference>
<reference evidence="2 3" key="1">
    <citation type="journal article" date="2016" name="Mol. Biol. Evol.">
        <title>Comparative Genomics of Early-Diverging Mushroom-Forming Fungi Provides Insights into the Origins of Lignocellulose Decay Capabilities.</title>
        <authorList>
            <person name="Nagy L.G."/>
            <person name="Riley R."/>
            <person name="Tritt A."/>
            <person name="Adam C."/>
            <person name="Daum C."/>
            <person name="Floudas D."/>
            <person name="Sun H."/>
            <person name="Yadav J.S."/>
            <person name="Pangilinan J."/>
            <person name="Larsson K.H."/>
            <person name="Matsuura K."/>
            <person name="Barry K."/>
            <person name="Labutti K."/>
            <person name="Kuo R."/>
            <person name="Ohm R.A."/>
            <person name="Bhattacharya S.S."/>
            <person name="Shirouzu T."/>
            <person name="Yoshinaga Y."/>
            <person name="Martin F.M."/>
            <person name="Grigoriev I.V."/>
            <person name="Hibbett D.S."/>
        </authorList>
    </citation>
    <scope>NUCLEOTIDE SEQUENCE [LARGE SCALE GENOMIC DNA]</scope>
    <source>
        <strain evidence="2 3">TUFC12733</strain>
    </source>
</reference>
<dbReference type="AlphaFoldDB" id="A0A167RGU5"/>
<feature type="region of interest" description="Disordered" evidence="1">
    <location>
        <begin position="133"/>
        <end position="166"/>
    </location>
</feature>
<feature type="compositionally biased region" description="Basic and acidic residues" evidence="1">
    <location>
        <begin position="275"/>
        <end position="284"/>
    </location>
</feature>
<name>A0A167RGU5_CALVF</name>